<keyword evidence="1" id="KW-0472">Membrane</keyword>
<dbReference type="EMBL" id="CAFBLF010000007">
    <property type="protein sequence ID" value="CAB4855847.1"/>
    <property type="molecule type" value="Genomic_DNA"/>
</dbReference>
<feature type="transmembrane region" description="Helical" evidence="1">
    <location>
        <begin position="46"/>
        <end position="74"/>
    </location>
</feature>
<protein>
    <submittedName>
        <fullName evidence="2">Unannotated protein</fullName>
    </submittedName>
</protein>
<reference evidence="2" key="1">
    <citation type="submission" date="2020-05" db="EMBL/GenBank/DDBJ databases">
        <authorList>
            <person name="Chiriac C."/>
            <person name="Salcher M."/>
            <person name="Ghai R."/>
            <person name="Kavagutti S V."/>
        </authorList>
    </citation>
    <scope>NUCLEOTIDE SEQUENCE</scope>
</reference>
<evidence type="ECO:0000313" key="2">
    <source>
        <dbReference type="EMBL" id="CAB4855847.1"/>
    </source>
</evidence>
<feature type="transmembrane region" description="Helical" evidence="1">
    <location>
        <begin position="157"/>
        <end position="181"/>
    </location>
</feature>
<feature type="transmembrane region" description="Helical" evidence="1">
    <location>
        <begin position="110"/>
        <end position="130"/>
    </location>
</feature>
<evidence type="ECO:0000256" key="1">
    <source>
        <dbReference type="SAM" id="Phobius"/>
    </source>
</evidence>
<feature type="transmembrane region" description="Helical" evidence="1">
    <location>
        <begin position="81"/>
        <end position="104"/>
    </location>
</feature>
<dbReference type="AlphaFoldDB" id="A0A6J7CCM2"/>
<name>A0A6J7CCM2_9ZZZZ</name>
<sequence length="220" mass="22994">MTNPLKGPVSKSALASIVTSENLTAGNLFSAIGGVRGVIESTAPGFLFLVVFTVTGDLFPSVIAPVVVAISILLTRLIQRLPVLPAVSGGIGIALSAGFALWTGRAEDNFVGGFVINTVSMTVMLVSILIRRPLIGVVTNVLVAESPASTSPVVRRVAYFATVVWACFFGLRLAVQVPLYLAHATAALAATKLLMGVPLYAALLWVTWLMMRSALSAAAR</sequence>
<dbReference type="PIRSF" id="PIRSF010219">
    <property type="entry name" value="UCP010219"/>
    <property type="match status" value="1"/>
</dbReference>
<accession>A0A6J7CCM2</accession>
<dbReference type="Pfam" id="PF11361">
    <property type="entry name" value="DUF3159"/>
    <property type="match status" value="1"/>
</dbReference>
<organism evidence="2">
    <name type="scientific">freshwater metagenome</name>
    <dbReference type="NCBI Taxonomy" id="449393"/>
    <lineage>
        <taxon>unclassified sequences</taxon>
        <taxon>metagenomes</taxon>
        <taxon>ecological metagenomes</taxon>
    </lineage>
</organism>
<dbReference type="InterPro" id="IPR016566">
    <property type="entry name" value="UCP010219"/>
</dbReference>
<proteinExistence type="predicted"/>
<keyword evidence="1" id="KW-1133">Transmembrane helix</keyword>
<feature type="transmembrane region" description="Helical" evidence="1">
    <location>
        <begin position="193"/>
        <end position="211"/>
    </location>
</feature>
<keyword evidence="1" id="KW-0812">Transmembrane</keyword>
<gene>
    <name evidence="2" type="ORF">UFOPK3339_00092</name>
</gene>